<organism evidence="3 4">
    <name type="scientific">Rhodovulum visakhapatnamense</name>
    <dbReference type="NCBI Taxonomy" id="364297"/>
    <lineage>
        <taxon>Bacteria</taxon>
        <taxon>Pseudomonadati</taxon>
        <taxon>Pseudomonadota</taxon>
        <taxon>Alphaproteobacteria</taxon>
        <taxon>Rhodobacterales</taxon>
        <taxon>Paracoccaceae</taxon>
        <taxon>Rhodovulum</taxon>
    </lineage>
</organism>
<dbReference type="PANTHER" id="PTHR36303">
    <property type="entry name" value="2',3'-CYCLIC-NUCLEOTIDE 2'-PHOSPHODIESTERASE"/>
    <property type="match status" value="1"/>
</dbReference>
<evidence type="ECO:0008006" key="5">
    <source>
        <dbReference type="Google" id="ProtNLM"/>
    </source>
</evidence>
<feature type="binding site" evidence="2">
    <location>
        <position position="40"/>
    </location>
    <ligand>
        <name>Fe cation</name>
        <dbReference type="ChEBI" id="CHEBI:24875"/>
        <label>1</label>
    </ligand>
</feature>
<comment type="caution">
    <text evidence="3">The sequence shown here is derived from an EMBL/GenBank/DDBJ whole genome shotgun (WGS) entry which is preliminary data.</text>
</comment>
<feature type="binding site" evidence="2">
    <location>
        <position position="67"/>
    </location>
    <ligand>
        <name>Fe cation</name>
        <dbReference type="ChEBI" id="CHEBI:24875"/>
        <label>2</label>
    </ligand>
</feature>
<dbReference type="RefSeq" id="WP_113670870.1">
    <property type="nucleotide sequence ID" value="NZ_SOEB01000005.1"/>
</dbReference>
<evidence type="ECO:0000256" key="2">
    <source>
        <dbReference type="PIRSR" id="PIRSR004789-51"/>
    </source>
</evidence>
<evidence type="ECO:0000313" key="3">
    <source>
        <dbReference type="EMBL" id="TDX31331.1"/>
    </source>
</evidence>
<dbReference type="EMBL" id="SOEB01000005">
    <property type="protein sequence ID" value="TDX31331.1"/>
    <property type="molecule type" value="Genomic_DNA"/>
</dbReference>
<feature type="binding site" evidence="2">
    <location>
        <position position="154"/>
    </location>
    <ligand>
        <name>Fe cation</name>
        <dbReference type="ChEBI" id="CHEBI:24875"/>
        <label>2</label>
    </ligand>
</feature>
<dbReference type="InterPro" id="IPR005235">
    <property type="entry name" value="YmdB-like"/>
</dbReference>
<sequence>MKLLFLGDVMGRSGRSAVADRLPALREAWGLDFVVVNGENASSGAGLTPAHAKGLLEAGADCVTLGDHAFDQKDMLGFIEQEPRILRPLNFAKGAPGKGARLFNARGGRKVLVAQILGQVFMKRPFDDPFSAIETVLKAHPLGGLAQAAVVDVHCEATSEKMALGHYCDGRASLVVGTHTHVPTGDAQILPDGTAYLTDAGMCGDYDSVIGMDKAEPMRRFITGMSKTRFTPAMGEATLSGVYVETDDRTGRAMRVRMIRQGGRLEQAAP</sequence>
<dbReference type="AlphaFoldDB" id="A0A4R8FWN8"/>
<dbReference type="GO" id="GO:0004113">
    <property type="term" value="F:2',3'-cyclic-nucleotide 3'-phosphodiesterase activity"/>
    <property type="evidence" value="ECO:0007669"/>
    <property type="project" value="TreeGrafter"/>
</dbReference>
<name>A0A4R8FWN8_9RHOB</name>
<gene>
    <name evidence="3" type="ORF">EV657_105179</name>
</gene>
<reference evidence="3 4" key="1">
    <citation type="submission" date="2019-03" db="EMBL/GenBank/DDBJ databases">
        <title>Genomic Encyclopedia of Type Strains, Phase IV (KMG-IV): sequencing the most valuable type-strain genomes for metagenomic binning, comparative biology and taxonomic classification.</title>
        <authorList>
            <person name="Goeker M."/>
        </authorList>
    </citation>
    <scope>NUCLEOTIDE SEQUENCE [LARGE SCALE GENOMIC DNA]</scope>
    <source>
        <strain evidence="3 4">JA181</strain>
    </source>
</reference>
<feature type="binding site" evidence="2">
    <location>
        <position position="8"/>
    </location>
    <ligand>
        <name>Fe cation</name>
        <dbReference type="ChEBI" id="CHEBI:24875"/>
        <label>1</label>
    </ligand>
</feature>
<feature type="binding site" evidence="2">
    <location>
        <position position="39"/>
    </location>
    <ligand>
        <name>Fe cation</name>
        <dbReference type="ChEBI" id="CHEBI:24875"/>
        <label>2</label>
    </ligand>
</feature>
<feature type="active site" description="Proton donor" evidence="1">
    <location>
        <position position="68"/>
    </location>
</feature>
<keyword evidence="2" id="KW-0479">Metal-binding</keyword>
<dbReference type="PIRSF" id="PIRSF004789">
    <property type="entry name" value="DR1281"/>
    <property type="match status" value="1"/>
</dbReference>
<accession>A0A4R8FWN8</accession>
<dbReference type="NCBIfam" id="TIGR00282">
    <property type="entry name" value="TIGR00282 family metallophosphoesterase"/>
    <property type="match status" value="1"/>
</dbReference>
<dbReference type="PANTHER" id="PTHR36303:SF1">
    <property type="entry name" value="2',3'-CYCLIC-NUCLEOTIDE 2'-PHOSPHODIESTERASE"/>
    <property type="match status" value="1"/>
</dbReference>
<dbReference type="Pfam" id="PF13277">
    <property type="entry name" value="YmdB"/>
    <property type="match status" value="1"/>
</dbReference>
<dbReference type="Proteomes" id="UP000295484">
    <property type="component" value="Unassembled WGS sequence"/>
</dbReference>
<dbReference type="InterPro" id="IPR029052">
    <property type="entry name" value="Metallo-depent_PP-like"/>
</dbReference>
<protein>
    <recommendedName>
        <fullName evidence="5">Capsule synthesis protein CapA domain-containing protein</fullName>
    </recommendedName>
</protein>
<dbReference type="SUPFAM" id="SSF56300">
    <property type="entry name" value="Metallo-dependent phosphatases"/>
    <property type="match status" value="1"/>
</dbReference>
<feature type="binding site" evidence="2">
    <location>
        <position position="179"/>
    </location>
    <ligand>
        <name>Fe cation</name>
        <dbReference type="ChEBI" id="CHEBI:24875"/>
        <label>2</label>
    </ligand>
</feature>
<proteinExistence type="predicted"/>
<feature type="binding site" evidence="2">
    <location>
        <position position="39"/>
    </location>
    <ligand>
        <name>Fe cation</name>
        <dbReference type="ChEBI" id="CHEBI:24875"/>
        <label>1</label>
    </ligand>
</feature>
<dbReference type="Gene3D" id="3.60.21.10">
    <property type="match status" value="1"/>
</dbReference>
<dbReference type="GO" id="GO:0046872">
    <property type="term" value="F:metal ion binding"/>
    <property type="evidence" value="ECO:0007669"/>
    <property type="project" value="UniProtKB-KW"/>
</dbReference>
<evidence type="ECO:0000313" key="4">
    <source>
        <dbReference type="Proteomes" id="UP000295484"/>
    </source>
</evidence>
<feature type="binding site" evidence="2">
    <location>
        <position position="181"/>
    </location>
    <ligand>
        <name>Fe cation</name>
        <dbReference type="ChEBI" id="CHEBI:24875"/>
        <label>1</label>
    </ligand>
</feature>
<evidence type="ECO:0000256" key="1">
    <source>
        <dbReference type="PIRSR" id="PIRSR004789-50"/>
    </source>
</evidence>